<dbReference type="PROSITE" id="PS51678">
    <property type="entry name" value="SAM_MT_PRMT"/>
    <property type="match status" value="1"/>
</dbReference>
<feature type="compositionally biased region" description="Polar residues" evidence="8">
    <location>
        <begin position="521"/>
        <end position="550"/>
    </location>
</feature>
<feature type="domain" description="Methyltransferase" evidence="9">
    <location>
        <begin position="84"/>
        <end position="182"/>
    </location>
</feature>
<dbReference type="InterPro" id="IPR055135">
    <property type="entry name" value="PRMT_dom"/>
</dbReference>
<dbReference type="InterPro" id="IPR025799">
    <property type="entry name" value="Arg_MeTrfase"/>
</dbReference>
<evidence type="ECO:0000259" key="9">
    <source>
        <dbReference type="Pfam" id="PF13649"/>
    </source>
</evidence>
<dbReference type="SUPFAM" id="SSF53335">
    <property type="entry name" value="S-adenosyl-L-methionine-dependent methyltransferases"/>
    <property type="match status" value="1"/>
</dbReference>
<dbReference type="Proteomes" id="UP000245119">
    <property type="component" value="Linkage Group LG4"/>
</dbReference>
<dbReference type="EC" id="2.1.1.319" evidence="1"/>
<dbReference type="AlphaFoldDB" id="A0A2T7PFM0"/>
<evidence type="ECO:0000256" key="2">
    <source>
        <dbReference type="ARBA" id="ARBA00022603"/>
    </source>
</evidence>
<feature type="region of interest" description="Disordered" evidence="8">
    <location>
        <begin position="642"/>
        <end position="667"/>
    </location>
</feature>
<feature type="compositionally biased region" description="Polar residues" evidence="8">
    <location>
        <begin position="760"/>
        <end position="781"/>
    </location>
</feature>
<accession>A0A2T7PFM0</accession>
<dbReference type="Gene3D" id="2.70.160.11">
    <property type="entry name" value="Hnrnp arginine n-methyltransferase1"/>
    <property type="match status" value="1"/>
</dbReference>
<evidence type="ECO:0000256" key="1">
    <source>
        <dbReference type="ARBA" id="ARBA00011925"/>
    </source>
</evidence>
<dbReference type="Pfam" id="PF15749">
    <property type="entry name" value="MRNIP"/>
    <property type="match status" value="1"/>
</dbReference>
<evidence type="ECO:0000313" key="13">
    <source>
        <dbReference type="Proteomes" id="UP000245119"/>
    </source>
</evidence>
<dbReference type="OrthoDB" id="7848332at2759"/>
<evidence type="ECO:0000259" key="10">
    <source>
        <dbReference type="Pfam" id="PF15749"/>
    </source>
</evidence>
<feature type="coiled-coil region" evidence="7">
    <location>
        <begin position="411"/>
        <end position="438"/>
    </location>
</feature>
<name>A0A2T7PFM0_POMCA</name>
<dbReference type="GO" id="GO:0032259">
    <property type="term" value="P:methylation"/>
    <property type="evidence" value="ECO:0007669"/>
    <property type="project" value="UniProtKB-KW"/>
</dbReference>
<feature type="domain" description="MRN complex-interacting protein N-terminal" evidence="10">
    <location>
        <begin position="473"/>
        <end position="538"/>
    </location>
</feature>
<keyword evidence="13" id="KW-1185">Reference proteome</keyword>
<keyword evidence="2 6" id="KW-0489">Methyltransferase</keyword>
<comment type="caution">
    <text evidence="12">The sequence shown here is derived from an EMBL/GenBank/DDBJ whole genome shotgun (WGS) entry which is preliminary data.</text>
</comment>
<keyword evidence="4 6" id="KW-0949">S-adenosyl-L-methionine</keyword>
<evidence type="ECO:0000256" key="4">
    <source>
        <dbReference type="ARBA" id="ARBA00022691"/>
    </source>
</evidence>
<feature type="compositionally biased region" description="Basic residues" evidence="8">
    <location>
        <begin position="567"/>
        <end position="578"/>
    </location>
</feature>
<protein>
    <recommendedName>
        <fullName evidence="1">type I protein arginine methyltransferase</fullName>
        <ecNumber evidence="1">2.1.1.319</ecNumber>
    </recommendedName>
</protein>
<dbReference type="PANTHER" id="PTHR11006:SF102">
    <property type="entry name" value="PROTEIN ARGININE N-METHYLTRANSFERASE 1"/>
    <property type="match status" value="1"/>
</dbReference>
<feature type="region of interest" description="Disordered" evidence="8">
    <location>
        <begin position="748"/>
        <end position="782"/>
    </location>
</feature>
<dbReference type="FunFam" id="3.40.50.150:FF:000003">
    <property type="entry name" value="Blast:Protein arginine N-methyltransferase 1"/>
    <property type="match status" value="1"/>
</dbReference>
<keyword evidence="7" id="KW-0175">Coiled coil</keyword>
<dbReference type="Gene3D" id="3.40.50.150">
    <property type="entry name" value="Vaccinia Virus protein VP39"/>
    <property type="match status" value="1"/>
</dbReference>
<feature type="domain" description="Protein arginine N-methyltransferase" evidence="11">
    <location>
        <begin position="324"/>
        <end position="379"/>
    </location>
</feature>
<dbReference type="InterPro" id="IPR049472">
    <property type="entry name" value="MRNIP_N"/>
</dbReference>
<evidence type="ECO:0000256" key="8">
    <source>
        <dbReference type="SAM" id="MobiDB-lite"/>
    </source>
</evidence>
<dbReference type="Pfam" id="PF13649">
    <property type="entry name" value="Methyltransf_25"/>
    <property type="match status" value="1"/>
</dbReference>
<feature type="region of interest" description="Disordered" evidence="8">
    <location>
        <begin position="521"/>
        <end position="578"/>
    </location>
</feature>
<evidence type="ECO:0000256" key="3">
    <source>
        <dbReference type="ARBA" id="ARBA00022679"/>
    </source>
</evidence>
<feature type="compositionally biased region" description="Low complexity" evidence="8">
    <location>
        <begin position="655"/>
        <end position="667"/>
    </location>
</feature>
<proteinExistence type="predicted"/>
<comment type="catalytic activity">
    <reaction evidence="5">
        <text>L-arginyl-[protein] + S-adenosyl-L-methionine = N(omega)-methyl-L-arginyl-[protein] + S-adenosyl-L-homocysteine + H(+)</text>
        <dbReference type="Rhea" id="RHEA:48100"/>
        <dbReference type="Rhea" id="RHEA-COMP:10532"/>
        <dbReference type="Rhea" id="RHEA-COMP:11990"/>
        <dbReference type="ChEBI" id="CHEBI:15378"/>
        <dbReference type="ChEBI" id="CHEBI:29965"/>
        <dbReference type="ChEBI" id="CHEBI:57856"/>
        <dbReference type="ChEBI" id="CHEBI:59789"/>
        <dbReference type="ChEBI" id="CHEBI:65280"/>
    </reaction>
    <physiologicalReaction direction="left-to-right" evidence="5">
        <dbReference type="Rhea" id="RHEA:48101"/>
    </physiologicalReaction>
</comment>
<dbReference type="EMBL" id="PZQS01000004">
    <property type="protein sequence ID" value="PVD32201.1"/>
    <property type="molecule type" value="Genomic_DNA"/>
</dbReference>
<dbReference type="CDD" id="cd02440">
    <property type="entry name" value="AdoMet_MTases"/>
    <property type="match status" value="1"/>
</dbReference>
<feature type="compositionally biased region" description="Basic and acidic residues" evidence="8">
    <location>
        <begin position="750"/>
        <end position="759"/>
    </location>
</feature>
<evidence type="ECO:0000256" key="7">
    <source>
        <dbReference type="SAM" id="Coils"/>
    </source>
</evidence>
<keyword evidence="3 6" id="KW-0808">Transferase</keyword>
<dbReference type="PANTHER" id="PTHR11006">
    <property type="entry name" value="PROTEIN ARGININE N-METHYLTRANSFERASE"/>
    <property type="match status" value="1"/>
</dbReference>
<evidence type="ECO:0000259" key="11">
    <source>
        <dbReference type="Pfam" id="PF22528"/>
    </source>
</evidence>
<dbReference type="Pfam" id="PF22528">
    <property type="entry name" value="PRMT_C"/>
    <property type="match status" value="2"/>
</dbReference>
<dbReference type="GO" id="GO:0035242">
    <property type="term" value="F:protein-arginine omega-N asymmetric methyltransferase activity"/>
    <property type="evidence" value="ECO:0007669"/>
    <property type="project" value="UniProtKB-EC"/>
</dbReference>
<gene>
    <name evidence="12" type="ORF">C0Q70_07630</name>
</gene>
<dbReference type="InterPro" id="IPR029063">
    <property type="entry name" value="SAM-dependent_MTases_sf"/>
</dbReference>
<organism evidence="12 13">
    <name type="scientific">Pomacea canaliculata</name>
    <name type="common">Golden apple snail</name>
    <dbReference type="NCBI Taxonomy" id="400727"/>
    <lineage>
        <taxon>Eukaryota</taxon>
        <taxon>Metazoa</taxon>
        <taxon>Spiralia</taxon>
        <taxon>Lophotrochozoa</taxon>
        <taxon>Mollusca</taxon>
        <taxon>Gastropoda</taxon>
        <taxon>Caenogastropoda</taxon>
        <taxon>Architaenioglossa</taxon>
        <taxon>Ampullarioidea</taxon>
        <taxon>Ampullariidae</taxon>
        <taxon>Pomacea</taxon>
    </lineage>
</organism>
<dbReference type="GO" id="GO:0042054">
    <property type="term" value="F:histone methyltransferase activity"/>
    <property type="evidence" value="ECO:0007669"/>
    <property type="project" value="TreeGrafter"/>
</dbReference>
<evidence type="ECO:0000256" key="5">
    <source>
        <dbReference type="ARBA" id="ARBA00049303"/>
    </source>
</evidence>
<feature type="domain" description="Protein arginine N-methyltransferase" evidence="11">
    <location>
        <begin position="188"/>
        <end position="295"/>
    </location>
</feature>
<sequence length="806" mass="90891">MRAEEQFILILLKSSVQYSVMATLRDAEEDRRDISLTSTDDHDGYFSSYADPYVHEVMLRDWPRMASYKRFFENNAHLIRDKVVMDVGAGTGILSLFAASAGVRKVYAIEASNIAALCQKIVEQNGFKDKIEVIQSTVEDLQLGDDVKMDVIVSEWMGFYLLHESMLDSVIVARDRFLAEDGIMVPSRASLFLAPVNMEIFLEDKLEFWNNICGFDFTPAIPYVQHRLLREPVTTKLEQHQVLASPQTVAEFDLNTVTLVEVQAVSRCLTFKAEKSSTVHGFVLWFDVDFAVKQGSPLKNTNSQSSDGVNSQLPEVHNWTVISPSILSTSPASPETHWKQTVIILPQAVSVDANDAIGCRVDLEQDTTNKRHYNITLELVGEDMNEETTDDSIESDGEDHPVPCECEHAKCRLIRALMEKYDQEHDALENEAKVTDITAEMEAADTVGAEIEKDSALFTKRQKARNGNVNYVVFGRGSGKDCRQHVQKLNMLRGERDHQRQHSLLTVSPNQQEHDICCQTQEPSSQNHEQQVSKWEQYLSSPTELSSGKDASSDEEEQFGHPAIYKSRMKKKGISHRKKPRFDVHDFVDMETETGSNTQGQAFSSNHFHQTYTNHNLYPAKMDPGNFTQVSFERLDYGTSTKTNKRKHWAEKAPSSSSATHHSTKSKWSVYLQEESVPEEEYTKENNESSDFGNCLLDEEVAGSRNGGKRLSVLKSVQRKELSPMNSMGEAVNSLIYHHSLRHHSQVARQDMHTSKEIKSTGSTLDESSKTLPDTDSQNPITGHRSLALSLFSVGDDTLENDDIDF</sequence>
<evidence type="ECO:0000313" key="12">
    <source>
        <dbReference type="EMBL" id="PVD32201.1"/>
    </source>
</evidence>
<evidence type="ECO:0000256" key="6">
    <source>
        <dbReference type="PROSITE-ProRule" id="PRU01015"/>
    </source>
</evidence>
<dbReference type="InterPro" id="IPR041698">
    <property type="entry name" value="Methyltransf_25"/>
</dbReference>
<reference evidence="12 13" key="1">
    <citation type="submission" date="2018-04" db="EMBL/GenBank/DDBJ databases">
        <title>The genome of golden apple snail Pomacea canaliculata provides insight into stress tolerance and invasive adaptation.</title>
        <authorList>
            <person name="Liu C."/>
            <person name="Liu B."/>
            <person name="Ren Y."/>
            <person name="Zhang Y."/>
            <person name="Wang H."/>
            <person name="Li S."/>
            <person name="Jiang F."/>
            <person name="Yin L."/>
            <person name="Zhang G."/>
            <person name="Qian W."/>
            <person name="Fan W."/>
        </authorList>
    </citation>
    <scope>NUCLEOTIDE SEQUENCE [LARGE SCALE GENOMIC DNA]</scope>
    <source>
        <strain evidence="12">SZHN2017</strain>
        <tissue evidence="12">Muscle</tissue>
    </source>
</reference>
<dbReference type="STRING" id="400727.A0A2T7PFM0"/>